<organism evidence="3 4">
    <name type="scientific">Stylosanthes scabra</name>
    <dbReference type="NCBI Taxonomy" id="79078"/>
    <lineage>
        <taxon>Eukaryota</taxon>
        <taxon>Viridiplantae</taxon>
        <taxon>Streptophyta</taxon>
        <taxon>Embryophyta</taxon>
        <taxon>Tracheophyta</taxon>
        <taxon>Spermatophyta</taxon>
        <taxon>Magnoliopsida</taxon>
        <taxon>eudicotyledons</taxon>
        <taxon>Gunneridae</taxon>
        <taxon>Pentapetalae</taxon>
        <taxon>rosids</taxon>
        <taxon>fabids</taxon>
        <taxon>Fabales</taxon>
        <taxon>Fabaceae</taxon>
        <taxon>Papilionoideae</taxon>
        <taxon>50 kb inversion clade</taxon>
        <taxon>dalbergioids sensu lato</taxon>
        <taxon>Dalbergieae</taxon>
        <taxon>Pterocarpus clade</taxon>
        <taxon>Stylosanthes</taxon>
    </lineage>
</organism>
<accession>A0ABU6Q685</accession>
<comment type="caution">
    <text evidence="3">The sequence shown here is derived from an EMBL/GenBank/DDBJ whole genome shotgun (WGS) entry which is preliminary data.</text>
</comment>
<proteinExistence type="predicted"/>
<evidence type="ECO:0008006" key="5">
    <source>
        <dbReference type="Google" id="ProtNLM"/>
    </source>
</evidence>
<dbReference type="PROSITE" id="PS50005">
    <property type="entry name" value="TPR"/>
    <property type="match status" value="1"/>
</dbReference>
<dbReference type="Gene3D" id="1.25.40.10">
    <property type="entry name" value="Tetratricopeptide repeat domain"/>
    <property type="match status" value="1"/>
</dbReference>
<evidence type="ECO:0000256" key="1">
    <source>
        <dbReference type="PROSITE-ProRule" id="PRU00339"/>
    </source>
</evidence>
<evidence type="ECO:0000313" key="4">
    <source>
        <dbReference type="Proteomes" id="UP001341840"/>
    </source>
</evidence>
<gene>
    <name evidence="3" type="ORF">PIB30_012669</name>
</gene>
<protein>
    <recommendedName>
        <fullName evidence="5">Tetratricopeptide repeat protein</fullName>
    </recommendedName>
</protein>
<feature type="repeat" description="TPR" evidence="1">
    <location>
        <begin position="23"/>
        <end position="56"/>
    </location>
</feature>
<feature type="region of interest" description="Disordered" evidence="2">
    <location>
        <begin position="1"/>
        <end position="20"/>
    </location>
</feature>
<dbReference type="SUPFAM" id="SSF48452">
    <property type="entry name" value="TPR-like"/>
    <property type="match status" value="1"/>
</dbReference>
<dbReference type="Proteomes" id="UP001341840">
    <property type="component" value="Unassembled WGS sequence"/>
</dbReference>
<evidence type="ECO:0000313" key="3">
    <source>
        <dbReference type="EMBL" id="MED6107271.1"/>
    </source>
</evidence>
<evidence type="ECO:0000256" key="2">
    <source>
        <dbReference type="SAM" id="MobiDB-lite"/>
    </source>
</evidence>
<keyword evidence="1" id="KW-0802">TPR repeat</keyword>
<name>A0ABU6Q685_9FABA</name>
<feature type="compositionally biased region" description="Polar residues" evidence="2">
    <location>
        <begin position="1"/>
        <end position="18"/>
    </location>
</feature>
<sequence length="100" mass="11191">MNSENETTKSDSSPTNTGKLDPVQVELLLGKAYSDWGHVSDAVAVYDQLISTHPDDFRGYLAKGIILKENKNIGDAERMFIQARFFAPDKAKVLVDRYAR</sequence>
<dbReference type="InterPro" id="IPR019734">
    <property type="entry name" value="TPR_rpt"/>
</dbReference>
<dbReference type="EMBL" id="JASCZI010000032">
    <property type="protein sequence ID" value="MED6107271.1"/>
    <property type="molecule type" value="Genomic_DNA"/>
</dbReference>
<dbReference type="InterPro" id="IPR011990">
    <property type="entry name" value="TPR-like_helical_dom_sf"/>
</dbReference>
<reference evidence="3 4" key="1">
    <citation type="journal article" date="2023" name="Plants (Basel)">
        <title>Bridging the Gap: Combining Genomics and Transcriptomics Approaches to Understand Stylosanthes scabra, an Orphan Legume from the Brazilian Caatinga.</title>
        <authorList>
            <person name="Ferreira-Neto J.R.C."/>
            <person name="da Silva M.D."/>
            <person name="Binneck E."/>
            <person name="de Melo N.F."/>
            <person name="da Silva R.H."/>
            <person name="de Melo A.L.T.M."/>
            <person name="Pandolfi V."/>
            <person name="Bustamante F.O."/>
            <person name="Brasileiro-Vidal A.C."/>
            <person name="Benko-Iseppon A.M."/>
        </authorList>
    </citation>
    <scope>NUCLEOTIDE SEQUENCE [LARGE SCALE GENOMIC DNA]</scope>
    <source>
        <tissue evidence="3">Leaves</tissue>
    </source>
</reference>
<keyword evidence="4" id="KW-1185">Reference proteome</keyword>